<dbReference type="RefSeq" id="XP_066927067.1">
    <property type="nucleotide sequence ID" value="XM_067070966.1"/>
</dbReference>
<feature type="compositionally biased region" description="Acidic residues" evidence="1">
    <location>
        <begin position="311"/>
        <end position="323"/>
    </location>
</feature>
<evidence type="ECO:0000256" key="1">
    <source>
        <dbReference type="SAM" id="MobiDB-lite"/>
    </source>
</evidence>
<dbReference type="EnsemblMetazoa" id="CLYHEMT009125.1">
    <property type="protein sequence ID" value="CLYHEMP009125.1"/>
    <property type="gene ID" value="CLYHEMG009125"/>
</dbReference>
<feature type="region of interest" description="Disordered" evidence="1">
    <location>
        <begin position="225"/>
        <end position="323"/>
    </location>
</feature>
<accession>A0A7M5VDY3</accession>
<feature type="compositionally biased region" description="Basic and acidic residues" evidence="1">
    <location>
        <begin position="299"/>
        <end position="309"/>
    </location>
</feature>
<dbReference type="InterPro" id="IPR026187">
    <property type="entry name" value="Aven"/>
</dbReference>
<reference evidence="2" key="1">
    <citation type="submission" date="2021-01" db="UniProtKB">
        <authorList>
            <consortium name="EnsemblMetazoa"/>
        </authorList>
    </citation>
    <scope>IDENTIFICATION</scope>
</reference>
<feature type="region of interest" description="Disordered" evidence="1">
    <location>
        <begin position="1"/>
        <end position="64"/>
    </location>
</feature>
<dbReference type="GO" id="GO:0010972">
    <property type="term" value="P:negative regulation of G2/M transition of mitotic cell cycle"/>
    <property type="evidence" value="ECO:0007669"/>
    <property type="project" value="TreeGrafter"/>
</dbReference>
<evidence type="ECO:0000313" key="3">
    <source>
        <dbReference type="Proteomes" id="UP000594262"/>
    </source>
</evidence>
<feature type="compositionally biased region" description="Polar residues" evidence="1">
    <location>
        <begin position="252"/>
        <end position="265"/>
    </location>
</feature>
<feature type="compositionally biased region" description="Polar residues" evidence="1">
    <location>
        <begin position="225"/>
        <end position="238"/>
    </location>
</feature>
<protein>
    <submittedName>
        <fullName evidence="2">Uncharacterized protein</fullName>
    </submittedName>
</protein>
<sequence length="323" mass="36587">MGRMKHGKPNLHNDKSKKDEEKTKPTKPVDPEYRKRLLESNHDRYDEPINSDSDDESEQPDETKSIDYIKRNYGGISSHFQFEEEKEWRDEKSASENVLNLDLTQLSNEIINMQPTVKLQLHDTDSRLGYCVRNLSELASVDSKAASTASNFNTNGASVSPTLPNRYQWSYKGIEQYQPEFMTSYVTSGFSSSADLNSNKEQMFVDSTNTGFFTDDNNGLNKNIDSSYSHKSFQTNETLDNEDKDTERDNKLTATESVKNENTITGKDDTCVGDGDDDIDKLLELPTSPPGQSVSDQSKPSENDKKLTEENAQELDDWLDTII</sequence>
<evidence type="ECO:0000313" key="2">
    <source>
        <dbReference type="EnsemblMetazoa" id="CLYHEMP009125.1"/>
    </source>
</evidence>
<name>A0A7M5VDY3_9CNID</name>
<dbReference type="GeneID" id="136814391"/>
<dbReference type="PANTHER" id="PTHR16524:SF2">
    <property type="entry name" value="CELL DEATH REGULATOR AVEN"/>
    <property type="match status" value="1"/>
</dbReference>
<organism evidence="2 3">
    <name type="scientific">Clytia hemisphaerica</name>
    <dbReference type="NCBI Taxonomy" id="252671"/>
    <lineage>
        <taxon>Eukaryota</taxon>
        <taxon>Metazoa</taxon>
        <taxon>Cnidaria</taxon>
        <taxon>Hydrozoa</taxon>
        <taxon>Hydroidolina</taxon>
        <taxon>Leptothecata</taxon>
        <taxon>Obeliida</taxon>
        <taxon>Clytiidae</taxon>
        <taxon>Clytia</taxon>
    </lineage>
</organism>
<dbReference type="Proteomes" id="UP000594262">
    <property type="component" value="Unplaced"/>
</dbReference>
<feature type="compositionally biased region" description="Basic and acidic residues" evidence="1">
    <location>
        <begin position="11"/>
        <end position="47"/>
    </location>
</feature>
<proteinExistence type="predicted"/>
<keyword evidence="3" id="KW-1185">Reference proteome</keyword>
<dbReference type="PANTHER" id="PTHR16524">
    <property type="entry name" value="CELL DEATH REGULATOR AVEN"/>
    <property type="match status" value="1"/>
</dbReference>
<dbReference type="AlphaFoldDB" id="A0A7M5VDY3"/>